<keyword evidence="3 7" id="KW-1133">Transmembrane helix</keyword>
<protein>
    <submittedName>
        <fullName evidence="9">Putative integral membrane protein</fullName>
    </submittedName>
</protein>
<keyword evidence="2 7" id="KW-0812">Transmembrane</keyword>
<dbReference type="RefSeq" id="WP_111318656.1">
    <property type="nucleotide sequence ID" value="NZ_BIFX01000001.1"/>
</dbReference>
<accession>A0A326UEG0</accession>
<evidence type="ECO:0000256" key="6">
    <source>
        <dbReference type="SAM" id="MobiDB-lite"/>
    </source>
</evidence>
<dbReference type="AlphaFoldDB" id="A0A326UEG0"/>
<dbReference type="GO" id="GO:0005886">
    <property type="term" value="C:plasma membrane"/>
    <property type="evidence" value="ECO:0007669"/>
    <property type="project" value="InterPro"/>
</dbReference>
<proteinExistence type="predicted"/>
<evidence type="ECO:0000256" key="5">
    <source>
        <dbReference type="SAM" id="Coils"/>
    </source>
</evidence>
<dbReference type="PANTHER" id="PTHR41335:SF1">
    <property type="entry name" value="MEMBRANE PROTEIN"/>
    <property type="match status" value="1"/>
</dbReference>
<feature type="coiled-coil region" evidence="5">
    <location>
        <begin position="63"/>
        <end position="97"/>
    </location>
</feature>
<dbReference type="PANTHER" id="PTHR41335">
    <property type="entry name" value="MEMBRANE PROTEIN-RELATED"/>
    <property type="match status" value="1"/>
</dbReference>
<keyword evidence="5" id="KW-0175">Coiled coil</keyword>
<keyword evidence="1" id="KW-1003">Cell membrane</keyword>
<evidence type="ECO:0000256" key="4">
    <source>
        <dbReference type="ARBA" id="ARBA00023136"/>
    </source>
</evidence>
<dbReference type="EMBL" id="QKUF01000001">
    <property type="protein sequence ID" value="PZW36424.1"/>
    <property type="molecule type" value="Genomic_DNA"/>
</dbReference>
<keyword evidence="10" id="KW-1185">Reference proteome</keyword>
<evidence type="ECO:0000256" key="1">
    <source>
        <dbReference type="ARBA" id="ARBA00022475"/>
    </source>
</evidence>
<comment type="caution">
    <text evidence="9">The sequence shown here is derived from an EMBL/GenBank/DDBJ whole genome shotgun (WGS) entry which is preliminary data.</text>
</comment>
<keyword evidence="4 7" id="KW-0472">Membrane</keyword>
<evidence type="ECO:0000259" key="8">
    <source>
        <dbReference type="Pfam" id="PF06305"/>
    </source>
</evidence>
<gene>
    <name evidence="9" type="ORF">EI42_00598</name>
</gene>
<evidence type="ECO:0000256" key="7">
    <source>
        <dbReference type="SAM" id="Phobius"/>
    </source>
</evidence>
<dbReference type="Pfam" id="PF06305">
    <property type="entry name" value="LapA_dom"/>
    <property type="match status" value="1"/>
</dbReference>
<feature type="transmembrane region" description="Helical" evidence="7">
    <location>
        <begin position="36"/>
        <end position="58"/>
    </location>
</feature>
<evidence type="ECO:0000256" key="2">
    <source>
        <dbReference type="ARBA" id="ARBA00022692"/>
    </source>
</evidence>
<evidence type="ECO:0000256" key="3">
    <source>
        <dbReference type="ARBA" id="ARBA00022989"/>
    </source>
</evidence>
<organism evidence="9 10">
    <name type="scientific">Thermosporothrix hazakensis</name>
    <dbReference type="NCBI Taxonomy" id="644383"/>
    <lineage>
        <taxon>Bacteria</taxon>
        <taxon>Bacillati</taxon>
        <taxon>Chloroflexota</taxon>
        <taxon>Ktedonobacteria</taxon>
        <taxon>Ktedonobacterales</taxon>
        <taxon>Thermosporotrichaceae</taxon>
        <taxon>Thermosporothrix</taxon>
    </lineage>
</organism>
<dbReference type="OrthoDB" id="8250327at2"/>
<name>A0A326UEG0_THEHA</name>
<feature type="compositionally biased region" description="Low complexity" evidence="6">
    <location>
        <begin position="102"/>
        <end position="111"/>
    </location>
</feature>
<feature type="domain" description="Lipopolysaccharide assembly protein A" evidence="8">
    <location>
        <begin position="22"/>
        <end position="84"/>
    </location>
</feature>
<sequence>MIYLMLVILGLIGALVAMFSVQNLDQVTLSFFSLQLSLPVGIIFIATFLIGAILLYLVDVAAGKRDKREIARLQKENERLQKRVSEMEKQLAATQLAQQMMQPQAPLSQQQGTIPGQAQRQPMTSMPRLIKPMKN</sequence>
<evidence type="ECO:0000313" key="9">
    <source>
        <dbReference type="EMBL" id="PZW36424.1"/>
    </source>
</evidence>
<evidence type="ECO:0000313" key="10">
    <source>
        <dbReference type="Proteomes" id="UP000248806"/>
    </source>
</evidence>
<dbReference type="Proteomes" id="UP000248806">
    <property type="component" value="Unassembled WGS sequence"/>
</dbReference>
<feature type="compositionally biased region" description="Polar residues" evidence="6">
    <location>
        <begin position="112"/>
        <end position="124"/>
    </location>
</feature>
<feature type="region of interest" description="Disordered" evidence="6">
    <location>
        <begin position="102"/>
        <end position="135"/>
    </location>
</feature>
<dbReference type="InterPro" id="IPR010445">
    <property type="entry name" value="LapA_dom"/>
</dbReference>
<reference evidence="9 10" key="1">
    <citation type="submission" date="2018-06" db="EMBL/GenBank/DDBJ databases">
        <title>Genomic Encyclopedia of Archaeal and Bacterial Type Strains, Phase II (KMG-II): from individual species to whole genera.</title>
        <authorList>
            <person name="Goeker M."/>
        </authorList>
    </citation>
    <scope>NUCLEOTIDE SEQUENCE [LARGE SCALE GENOMIC DNA]</scope>
    <source>
        <strain evidence="9 10">ATCC BAA-1881</strain>
    </source>
</reference>